<proteinExistence type="predicted"/>
<dbReference type="InterPro" id="IPR006816">
    <property type="entry name" value="ELMO_dom"/>
</dbReference>
<dbReference type="InterPro" id="IPR019177">
    <property type="entry name" value="Golgin_subfamily_A_member_5"/>
</dbReference>
<dbReference type="InterPro" id="IPR000198">
    <property type="entry name" value="RhoGAP_dom"/>
</dbReference>
<evidence type="ECO:0000256" key="1">
    <source>
        <dbReference type="ARBA" id="ARBA00004194"/>
    </source>
</evidence>
<evidence type="ECO:0000256" key="6">
    <source>
        <dbReference type="ARBA" id="ARBA00023136"/>
    </source>
</evidence>
<feature type="domain" description="RUN" evidence="10">
    <location>
        <begin position="913"/>
        <end position="1088"/>
    </location>
</feature>
<comment type="subcellular location">
    <subcellularLocation>
        <location evidence="1">Golgi apparatus membrane</location>
        <topology evidence="1">Single-pass membrane protein</topology>
    </subcellularLocation>
</comment>
<feature type="compositionally biased region" description="Basic and acidic residues" evidence="8">
    <location>
        <begin position="29"/>
        <end position="64"/>
    </location>
</feature>
<dbReference type="SUPFAM" id="SSF140741">
    <property type="entry name" value="RUN domain-like"/>
    <property type="match status" value="1"/>
</dbReference>
<evidence type="ECO:0000256" key="4">
    <source>
        <dbReference type="ARBA" id="ARBA00023034"/>
    </source>
</evidence>
<evidence type="ECO:0000259" key="11">
    <source>
        <dbReference type="PROSITE" id="PS51335"/>
    </source>
</evidence>
<dbReference type="EMBL" id="JNBS01001953">
    <property type="protein sequence ID" value="OQR96723.1"/>
    <property type="molecule type" value="Genomic_DNA"/>
</dbReference>
<dbReference type="InterPro" id="IPR008936">
    <property type="entry name" value="Rho_GTPase_activation_prot"/>
</dbReference>
<protein>
    <recommendedName>
        <fullName evidence="14">Rho-GAP domain-containing protein</fullName>
    </recommendedName>
</protein>
<feature type="domain" description="ELMO" evidence="11">
    <location>
        <begin position="1485"/>
        <end position="1646"/>
    </location>
</feature>
<dbReference type="GO" id="GO:0000139">
    <property type="term" value="C:Golgi membrane"/>
    <property type="evidence" value="ECO:0007669"/>
    <property type="project" value="UniProtKB-SubCell"/>
</dbReference>
<dbReference type="OrthoDB" id="67155at2759"/>
<dbReference type="PROSITE" id="PS50238">
    <property type="entry name" value="RHOGAP"/>
    <property type="match status" value="1"/>
</dbReference>
<feature type="coiled-coil region" evidence="7">
    <location>
        <begin position="225"/>
        <end position="355"/>
    </location>
</feature>
<dbReference type="GO" id="GO:0031985">
    <property type="term" value="C:Golgi cisterna"/>
    <property type="evidence" value="ECO:0007669"/>
    <property type="project" value="TreeGrafter"/>
</dbReference>
<feature type="non-terminal residue" evidence="12">
    <location>
        <position position="1646"/>
    </location>
</feature>
<name>A0A1V9ZFG5_9STRA</name>
<feature type="domain" description="Rho-GAP" evidence="9">
    <location>
        <begin position="1215"/>
        <end position="1447"/>
    </location>
</feature>
<feature type="region of interest" description="Disordered" evidence="8">
    <location>
        <begin position="101"/>
        <end position="128"/>
    </location>
</feature>
<dbReference type="SMART" id="SM00593">
    <property type="entry name" value="RUN"/>
    <property type="match status" value="1"/>
</dbReference>
<sequence>MSTWLTNSLQRAGELLESVDQKAAVKLKPVGDERARKALRDKGEVKRVNEADGRGEGRNREWSPSHRTNSHANLQATEDNSEIDAYSEWSEVDNESNSGIMIEDMPLSSSSSRSLAPLQSPPSQDTHALRSENTRLRKENSRLKSDVGALERKLATTQERLTVCEEELEGLDKECMTKIKSLENEIAQLKHEKANDEQSFQTALAMKDAHVQSIQAEFSQKTVAMSTQLTELEMLRQQLNEIKNNKDLAWTSAASGEARVHEQLLSVQLELKESQALVATLKKENADIKQSMYSRQCQLEAVNAELTQSVAALERQLHEKSSNTTTTTSSTSTTYIELQRTIQELSMTKKQLHEESRKGTILVQEIEKFRHELTTLQGMLLEKDKKHGEELYTLRAQLNEAQAALKAVPTPSRRSSYDDDNDSSHKSHMQAMTHRLLEKQEQLDSLRSRYASLEVRFNALNARMLQSQKIDDLEMNRPKRSLPLYQHHRNHRVLNAVDAIDRQLFIIGRFLRAYPAARLAFVFYLMLLHLWIWEKFDYVTGLIVWVAMQDNMSNTSSEGAELVWLRRCLPIFVQPKVDLDNDNHLLRVLYNFERNGTTGSLICRLCIIFAGESSYNRANEVKHNGVATLFYRSFNRHAYERTADINYMEFRGVNLSENAPRPWLSIYTGDHSGNQTWAQGDKRNICNWFSLMYHYEMDIPFSDWVCEAMRPRIYLNTCNHMIGEVDNNPSLPKYDWSNYPFQLGDAADALYFVKDNVPTKFNLYSLCCFCWARNGGGVCDRHVHSYDQPKPSPSCADMYVLRNGATPIDMPVPKALRVTSDLTMEFLRQLSAYLGGPGEVEETEEQRFQRERRQAKLRMLSRSQRGVILDDLKASVMEVLQLLAENQKQIYQAQTSATMESVDDNNKKALILNDEIPAVSKLCANLDRCFSHGLRRVENDDQQSVKFFGLLKWTCTRLSAIHQQRMACGVDNAGSANFSKQAVQLATSSLEPELPRNVRGFVACVRTANNLSNVQQDEGKVRAFIRQALNTHILLDCMKVTLSDANDDLLVSYFTEYALFRQKEEIEVFLSLLEGLDTLSFGFMVNDVRLDLSPDIQPFSTPLPKPVPQIAEAPPAELIDPEDMIQGRVRLSGEDYECNLLASKLMSYHQLNAKFDTSNNGNPLSEVLKKAKTSQALDDATTAVLRFLEIGLPEYDVFGASLIDVVCNPFLCGLARFDTSLGLPDVVEACVCYLHRKLATPGLFQVHLASEHVLDLRDAIEELGGFHKSMAIDPHEVISVLLQYLWELPEPLLTEGKVDAFIAAAKSSVDEKTQITTLRSLVNDLPWYTKPLLERLLHLWARVFTPEYQQKNGLEIHMLGVLLSPILLRPNRSFRFSELDEPSFRRFPLAGHIPIKHRFPPNLYSEYPSEEAERIASEVQALRKLKQQAEEGAHVVELLIMHQEYILKDVRDDMARHRQSLEIKVAYMEKVRHRLAERIDVSKPYHVSLLKKLWDGLLPLDESASDYNSNLALEKVTENVEVTALLNSSRWLASGFHTKDPLGGFRGGGLLSLECLAYFVHEYKEKAQSMMARNAVPGGSRYPFPVAAINVMRMMIKLLMLDQVPATSSKLILHSESGVDTILQMQVAERVSRTPFWKVFDEENAF</sequence>
<evidence type="ECO:0000256" key="7">
    <source>
        <dbReference type="SAM" id="Coils"/>
    </source>
</evidence>
<dbReference type="PANTHER" id="PTHR13815:SF7">
    <property type="entry name" value="GOLGIN SUBFAMILY A MEMBER 5"/>
    <property type="match status" value="1"/>
</dbReference>
<dbReference type="GO" id="GO:0000301">
    <property type="term" value="P:retrograde transport, vesicle recycling within Golgi"/>
    <property type="evidence" value="ECO:0007669"/>
    <property type="project" value="TreeGrafter"/>
</dbReference>
<comment type="caution">
    <text evidence="12">The sequence shown here is derived from an EMBL/GenBank/DDBJ whole genome shotgun (WGS) entry which is preliminary data.</text>
</comment>
<evidence type="ECO:0000313" key="13">
    <source>
        <dbReference type="Proteomes" id="UP000243217"/>
    </source>
</evidence>
<feature type="coiled-coil region" evidence="7">
    <location>
        <begin position="429"/>
        <end position="463"/>
    </location>
</feature>
<dbReference type="Pfam" id="PF02759">
    <property type="entry name" value="RUN"/>
    <property type="match status" value="1"/>
</dbReference>
<dbReference type="Gene3D" id="1.20.58.900">
    <property type="match status" value="1"/>
</dbReference>
<keyword evidence="4" id="KW-0333">Golgi apparatus</keyword>
<evidence type="ECO:0000259" key="9">
    <source>
        <dbReference type="PROSITE" id="PS50238"/>
    </source>
</evidence>
<dbReference type="GO" id="GO:0007165">
    <property type="term" value="P:signal transduction"/>
    <property type="evidence" value="ECO:0007669"/>
    <property type="project" value="InterPro"/>
</dbReference>
<evidence type="ECO:0000256" key="2">
    <source>
        <dbReference type="ARBA" id="ARBA00022692"/>
    </source>
</evidence>
<reference evidence="12 13" key="1">
    <citation type="journal article" date="2014" name="Genome Biol. Evol.">
        <title>The secreted proteins of Achlya hypogyna and Thraustotheca clavata identify the ancestral oomycete secretome and reveal gene acquisitions by horizontal gene transfer.</title>
        <authorList>
            <person name="Misner I."/>
            <person name="Blouin N."/>
            <person name="Leonard G."/>
            <person name="Richards T.A."/>
            <person name="Lane C.E."/>
        </authorList>
    </citation>
    <scope>NUCLEOTIDE SEQUENCE [LARGE SCALE GENOMIC DNA]</scope>
    <source>
        <strain evidence="12 13">ATCC 34112</strain>
    </source>
</reference>
<feature type="region of interest" description="Disordered" evidence="8">
    <location>
        <begin position="29"/>
        <end position="81"/>
    </location>
</feature>
<feature type="compositionally biased region" description="Low complexity" evidence="8">
    <location>
        <begin position="106"/>
        <end position="123"/>
    </location>
</feature>
<dbReference type="InterPro" id="IPR037213">
    <property type="entry name" value="Run_dom_sf"/>
</dbReference>
<feature type="compositionally biased region" description="Polar residues" evidence="8">
    <location>
        <begin position="65"/>
        <end position="78"/>
    </location>
</feature>
<dbReference type="Pfam" id="PF00620">
    <property type="entry name" value="RhoGAP"/>
    <property type="match status" value="1"/>
</dbReference>
<dbReference type="Pfam" id="PF04727">
    <property type="entry name" value="ELMO_CED12"/>
    <property type="match status" value="1"/>
</dbReference>
<keyword evidence="13" id="KW-1185">Reference proteome</keyword>
<dbReference type="GO" id="GO:0007030">
    <property type="term" value="P:Golgi organization"/>
    <property type="evidence" value="ECO:0007669"/>
    <property type="project" value="InterPro"/>
</dbReference>
<evidence type="ECO:0000259" key="10">
    <source>
        <dbReference type="PROSITE" id="PS50826"/>
    </source>
</evidence>
<keyword evidence="5 7" id="KW-0175">Coiled coil</keyword>
<dbReference type="SMART" id="SM00324">
    <property type="entry name" value="RhoGAP"/>
    <property type="match status" value="1"/>
</dbReference>
<feature type="coiled-coil region" evidence="7">
    <location>
        <begin position="133"/>
        <end position="199"/>
    </location>
</feature>
<evidence type="ECO:0000313" key="12">
    <source>
        <dbReference type="EMBL" id="OQR96723.1"/>
    </source>
</evidence>
<gene>
    <name evidence="12" type="ORF">THRCLA_07187</name>
</gene>
<evidence type="ECO:0000256" key="8">
    <source>
        <dbReference type="SAM" id="MobiDB-lite"/>
    </source>
</evidence>
<dbReference type="PROSITE" id="PS50826">
    <property type="entry name" value="RUN"/>
    <property type="match status" value="1"/>
</dbReference>
<dbReference type="SUPFAM" id="SSF48350">
    <property type="entry name" value="GTPase activation domain, GAP"/>
    <property type="match status" value="1"/>
</dbReference>
<dbReference type="CDD" id="cd00159">
    <property type="entry name" value="RhoGAP"/>
    <property type="match status" value="1"/>
</dbReference>
<keyword evidence="2" id="KW-0812">Transmembrane</keyword>
<accession>A0A1V9ZFG5</accession>
<dbReference type="Pfam" id="PF09787">
    <property type="entry name" value="Golgin_A5"/>
    <property type="match status" value="1"/>
</dbReference>
<evidence type="ECO:0000256" key="5">
    <source>
        <dbReference type="ARBA" id="ARBA00023054"/>
    </source>
</evidence>
<feature type="region of interest" description="Disordered" evidence="8">
    <location>
        <begin position="404"/>
        <end position="429"/>
    </location>
</feature>
<evidence type="ECO:0000256" key="3">
    <source>
        <dbReference type="ARBA" id="ARBA00022989"/>
    </source>
</evidence>
<organism evidence="12 13">
    <name type="scientific">Thraustotheca clavata</name>
    <dbReference type="NCBI Taxonomy" id="74557"/>
    <lineage>
        <taxon>Eukaryota</taxon>
        <taxon>Sar</taxon>
        <taxon>Stramenopiles</taxon>
        <taxon>Oomycota</taxon>
        <taxon>Saprolegniomycetes</taxon>
        <taxon>Saprolegniales</taxon>
        <taxon>Achlyaceae</taxon>
        <taxon>Thraustotheca</taxon>
    </lineage>
</organism>
<dbReference type="PROSITE" id="PS51335">
    <property type="entry name" value="ELMO"/>
    <property type="match status" value="1"/>
</dbReference>
<keyword evidence="6" id="KW-0472">Membrane</keyword>
<evidence type="ECO:0008006" key="14">
    <source>
        <dbReference type="Google" id="ProtNLM"/>
    </source>
</evidence>
<keyword evidence="3" id="KW-1133">Transmembrane helix</keyword>
<dbReference type="PANTHER" id="PTHR13815">
    <property type="entry name" value="GOLGIN-84"/>
    <property type="match status" value="1"/>
</dbReference>
<dbReference type="Gene3D" id="1.10.555.10">
    <property type="entry name" value="Rho GTPase activation protein"/>
    <property type="match status" value="1"/>
</dbReference>
<dbReference type="CDD" id="cd17671">
    <property type="entry name" value="RUN"/>
    <property type="match status" value="1"/>
</dbReference>
<dbReference type="InterPro" id="IPR004012">
    <property type="entry name" value="Run_dom"/>
</dbReference>
<dbReference type="Proteomes" id="UP000243217">
    <property type="component" value="Unassembled WGS sequence"/>
</dbReference>